<gene>
    <name evidence="1" type="ORF">STIAU_4649</name>
</gene>
<dbReference type="AlphaFoldDB" id="Q093P3"/>
<name>Q093P3_STIAD</name>
<accession>Q093P3</accession>
<sequence>MVGPCLPTASSCPPCWPAWAVTASSRTRAPYELEPVEVLRDDCNLLTPGTDFWDGSLLISGQVIRMDFDLLDMQLVGRFLAGGEKFTVDGSVANAKVTANGQECLLDQVSVHIDAATVCESEFTGTLRVRYEARRPDSCVCELWAKFNAVQDSLTCAANP</sequence>
<dbReference type="PATRIC" id="fig|378806.16.peg.6176"/>
<organism evidence="1 2">
    <name type="scientific">Stigmatella aurantiaca (strain DW4/3-1)</name>
    <dbReference type="NCBI Taxonomy" id="378806"/>
    <lineage>
        <taxon>Bacteria</taxon>
        <taxon>Pseudomonadati</taxon>
        <taxon>Myxococcota</taxon>
        <taxon>Myxococcia</taxon>
        <taxon>Myxococcales</taxon>
        <taxon>Cystobacterineae</taxon>
        <taxon>Archangiaceae</taxon>
        <taxon>Stigmatella</taxon>
    </lineage>
</organism>
<dbReference type="EMBL" id="AAMD01000043">
    <property type="protein sequence ID" value="EAU66986.1"/>
    <property type="molecule type" value="Genomic_DNA"/>
</dbReference>
<dbReference type="Proteomes" id="UP000032702">
    <property type="component" value="Unassembled WGS sequence"/>
</dbReference>
<proteinExistence type="predicted"/>
<reference evidence="1 2" key="1">
    <citation type="submission" date="2006-04" db="EMBL/GenBank/DDBJ databases">
        <authorList>
            <person name="Nierman W.C."/>
        </authorList>
    </citation>
    <scope>NUCLEOTIDE SEQUENCE [LARGE SCALE GENOMIC DNA]</scope>
    <source>
        <strain evidence="1 2">DW4/3-1</strain>
    </source>
</reference>
<comment type="caution">
    <text evidence="1">The sequence shown here is derived from an EMBL/GenBank/DDBJ whole genome shotgun (WGS) entry which is preliminary data.</text>
</comment>
<evidence type="ECO:0000313" key="1">
    <source>
        <dbReference type="EMBL" id="EAU66986.1"/>
    </source>
</evidence>
<evidence type="ECO:0000313" key="2">
    <source>
        <dbReference type="Proteomes" id="UP000032702"/>
    </source>
</evidence>
<protein>
    <submittedName>
        <fullName evidence="1">Uncharacterized protein</fullName>
    </submittedName>
</protein>